<dbReference type="GO" id="GO:0005829">
    <property type="term" value="C:cytosol"/>
    <property type="evidence" value="ECO:0007669"/>
    <property type="project" value="TreeGrafter"/>
</dbReference>
<keyword evidence="4 8" id="KW-0540">Nuclease</keyword>
<dbReference type="InterPro" id="IPR004476">
    <property type="entry name" value="RNase_II/RNase_R"/>
</dbReference>
<dbReference type="InterPro" id="IPR001900">
    <property type="entry name" value="RNase_II/R"/>
</dbReference>
<dbReference type="GO" id="GO:0003723">
    <property type="term" value="F:RNA binding"/>
    <property type="evidence" value="ECO:0007669"/>
    <property type="project" value="UniProtKB-UniRule"/>
</dbReference>
<dbReference type="PANTHER" id="PTHR23355">
    <property type="entry name" value="RIBONUCLEASE"/>
    <property type="match status" value="1"/>
</dbReference>
<keyword evidence="5 8" id="KW-0378">Hydrolase</keyword>
<organism evidence="11 12">
    <name type="scientific">Dawidia cretensis</name>
    <dbReference type="NCBI Taxonomy" id="2782350"/>
    <lineage>
        <taxon>Bacteria</taxon>
        <taxon>Pseudomonadati</taxon>
        <taxon>Bacteroidota</taxon>
        <taxon>Cytophagia</taxon>
        <taxon>Cytophagales</taxon>
        <taxon>Chryseotaleaceae</taxon>
        <taxon>Dawidia</taxon>
    </lineage>
</organism>
<dbReference type="CDD" id="cd04471">
    <property type="entry name" value="S1_RNase_R"/>
    <property type="match status" value="1"/>
</dbReference>
<dbReference type="InterPro" id="IPR013223">
    <property type="entry name" value="RNase_B_OB_dom"/>
</dbReference>
<dbReference type="SUPFAM" id="SSF50249">
    <property type="entry name" value="Nucleic acid-binding proteins"/>
    <property type="match status" value="4"/>
</dbReference>
<dbReference type="PROSITE" id="PS50126">
    <property type="entry name" value="S1"/>
    <property type="match status" value="1"/>
</dbReference>
<dbReference type="PROSITE" id="PS01175">
    <property type="entry name" value="RIBONUCLEASE_II"/>
    <property type="match status" value="1"/>
</dbReference>
<dbReference type="SMART" id="SM00357">
    <property type="entry name" value="CSP"/>
    <property type="match status" value="2"/>
</dbReference>
<dbReference type="NCBIfam" id="TIGR02063">
    <property type="entry name" value="RNase_R"/>
    <property type="match status" value="1"/>
</dbReference>
<evidence type="ECO:0000256" key="1">
    <source>
        <dbReference type="ARBA" id="ARBA00001849"/>
    </source>
</evidence>
<dbReference type="PANTHER" id="PTHR23355:SF9">
    <property type="entry name" value="DIS3-LIKE EXONUCLEASE 2"/>
    <property type="match status" value="1"/>
</dbReference>
<feature type="compositionally biased region" description="Basic residues" evidence="9">
    <location>
        <begin position="745"/>
        <end position="759"/>
    </location>
</feature>
<dbReference type="Gene3D" id="2.40.50.140">
    <property type="entry name" value="Nucleic acid-binding proteins"/>
    <property type="match status" value="3"/>
</dbReference>
<dbReference type="InterPro" id="IPR040476">
    <property type="entry name" value="CSD2"/>
</dbReference>
<feature type="domain" description="S1 motif" evidence="10">
    <location>
        <begin position="646"/>
        <end position="727"/>
    </location>
</feature>
<evidence type="ECO:0000313" key="12">
    <source>
        <dbReference type="Proteomes" id="UP001319080"/>
    </source>
</evidence>
<dbReference type="InterPro" id="IPR011129">
    <property type="entry name" value="CSD"/>
</dbReference>
<dbReference type="HAMAP" id="MF_01895">
    <property type="entry name" value="RNase_R"/>
    <property type="match status" value="1"/>
</dbReference>
<dbReference type="RefSeq" id="WP_254082402.1">
    <property type="nucleotide sequence ID" value="NZ_JAHESE010000001.1"/>
</dbReference>
<keyword evidence="7 8" id="KW-0694">RNA-binding</keyword>
<dbReference type="SMART" id="SM00316">
    <property type="entry name" value="S1"/>
    <property type="match status" value="1"/>
</dbReference>
<dbReference type="InterPro" id="IPR012340">
    <property type="entry name" value="NA-bd_OB-fold"/>
</dbReference>
<evidence type="ECO:0000256" key="9">
    <source>
        <dbReference type="SAM" id="MobiDB-lite"/>
    </source>
</evidence>
<dbReference type="InterPro" id="IPR003029">
    <property type="entry name" value="S1_domain"/>
</dbReference>
<dbReference type="Pfam" id="PF08206">
    <property type="entry name" value="OB_RNB"/>
    <property type="match status" value="1"/>
</dbReference>
<evidence type="ECO:0000256" key="3">
    <source>
        <dbReference type="ARBA" id="ARBA00022490"/>
    </source>
</evidence>
<dbReference type="AlphaFoldDB" id="A0AAP2GS43"/>
<dbReference type="NCBIfam" id="TIGR00358">
    <property type="entry name" value="3_prime_RNase"/>
    <property type="match status" value="1"/>
</dbReference>
<accession>A0AAP2GS43</accession>
<keyword evidence="3 8" id="KW-0963">Cytoplasm</keyword>
<comment type="catalytic activity">
    <reaction evidence="1 8">
        <text>Exonucleolytic cleavage in the 3'- to 5'-direction to yield nucleoside 5'-phosphates.</text>
        <dbReference type="EC" id="3.1.13.1"/>
    </reaction>
</comment>
<comment type="caution">
    <text evidence="11">The sequence shown here is derived from an EMBL/GenBank/DDBJ whole genome shotgun (WGS) entry which is preliminary data.</text>
</comment>
<feature type="compositionally biased region" description="Basic and acidic residues" evidence="9">
    <location>
        <begin position="1"/>
        <end position="11"/>
    </location>
</feature>
<dbReference type="SMART" id="SM00955">
    <property type="entry name" value="RNB"/>
    <property type="match status" value="1"/>
</dbReference>
<gene>
    <name evidence="8 11" type="primary">rnr</name>
    <name evidence="11" type="ORF">KK062_01190</name>
</gene>
<proteinExistence type="inferred from homology"/>
<dbReference type="InterPro" id="IPR011805">
    <property type="entry name" value="RNase_R"/>
</dbReference>
<protein>
    <recommendedName>
        <fullName evidence="8">Ribonuclease R</fullName>
        <shortName evidence="8">RNase R</shortName>
        <ecNumber evidence="8">3.1.13.1</ecNumber>
    </recommendedName>
</protein>
<evidence type="ECO:0000313" key="11">
    <source>
        <dbReference type="EMBL" id="MBT1706813.1"/>
    </source>
</evidence>
<reference evidence="11 12" key="1">
    <citation type="submission" date="2021-05" db="EMBL/GenBank/DDBJ databases">
        <title>A Polyphasic approach of four new species of the genus Ohtaekwangia: Ohtaekwangia histidinii sp. nov., Ohtaekwangia cretensis sp. nov., Ohtaekwangia indiensis sp. nov., Ohtaekwangia reichenbachii sp. nov. from diverse environment.</title>
        <authorList>
            <person name="Octaviana S."/>
        </authorList>
    </citation>
    <scope>NUCLEOTIDE SEQUENCE [LARGE SCALE GENOMIC DNA]</scope>
    <source>
        <strain evidence="11 12">PWU5</strain>
    </source>
</reference>
<keyword evidence="6 8" id="KW-0269">Exonuclease</keyword>
<feature type="compositionally biased region" description="Basic and acidic residues" evidence="9">
    <location>
        <begin position="733"/>
        <end position="744"/>
    </location>
</feature>
<dbReference type="EC" id="3.1.13.1" evidence="8"/>
<dbReference type="GO" id="GO:0006402">
    <property type="term" value="P:mRNA catabolic process"/>
    <property type="evidence" value="ECO:0007669"/>
    <property type="project" value="TreeGrafter"/>
</dbReference>
<evidence type="ECO:0000256" key="5">
    <source>
        <dbReference type="ARBA" id="ARBA00022801"/>
    </source>
</evidence>
<evidence type="ECO:0000256" key="6">
    <source>
        <dbReference type="ARBA" id="ARBA00022839"/>
    </source>
</evidence>
<evidence type="ECO:0000256" key="8">
    <source>
        <dbReference type="HAMAP-Rule" id="MF_01895"/>
    </source>
</evidence>
<evidence type="ECO:0000259" key="10">
    <source>
        <dbReference type="PROSITE" id="PS50126"/>
    </source>
</evidence>
<sequence>MSKKTKNEKTKAPKGTKTPKGTKKPKGKDLKKFFQQAILEMLDHADGRGYSIKQILKKLDLKKRDDVKLATFTIYQLEDDDQIKPLKNGSFVSNRKIEELTGIVDHVSSRFGYIRLGEGKEDIFVKGKDLAGAVDGDTVKITLLSTRHGDHQEGRVTEVLRRSRTRFAGKIEISKSFAFVVPDYRKMHQDFFVYPENVNGARGGDKVIVEVTSWATDDRKPEAKVIEVLGRAGENEAEIHSIMAEFGLPFRFPQEVDDESKKVKEGITKEEVKKRWDFREVTTFTIDPVDAKDFDDALSFQTLPNGNYEIGIHIADVTHYVKPNTELEKEAYERATSVYLVDRTIPMLPERISNELCSLRPHEDKLTFSAVFELDASGKIKKEWFGRTVIHSDMRFSYEEAQEILERGTGTLAEELKILNDMAKKLRKQRFAKGAVNFETTEVKFKLDEKGKPLAVIPKVRKDAHKLIEEFMLLANKRVATYIYDMKKGKEKNTYVYRIHDSPDPEKVQDFAVFAKQFGHNINIDDASISQSLNKLMTSIEGKPEQNILEQLAIRTMAKAKYSTEAKGHFGLAFDHYSHFTSPIRRYPDMMAHRLLQHYLDEGKSANKAEYEEKCVHSSEREKRAADAERASIKYKQVEFMANAENRAYEGLISGVTEWGLYVEIVETKCEGMIRLADLSDDFYEFDQRSYRVIGRKTKKVYTLGDKIKVKVKKTDIDKRLIDLVFADSKLEKGQRDEKVERSGRGGRPRKGRKKSFED</sequence>
<dbReference type="Proteomes" id="UP001319080">
    <property type="component" value="Unassembled WGS sequence"/>
</dbReference>
<dbReference type="Pfam" id="PF17876">
    <property type="entry name" value="CSD2"/>
    <property type="match status" value="1"/>
</dbReference>
<feature type="region of interest" description="Disordered" evidence="9">
    <location>
        <begin position="1"/>
        <end position="29"/>
    </location>
</feature>
<dbReference type="InterPro" id="IPR022966">
    <property type="entry name" value="RNase_II/R_CS"/>
</dbReference>
<feature type="region of interest" description="Disordered" evidence="9">
    <location>
        <begin position="733"/>
        <end position="759"/>
    </location>
</feature>
<dbReference type="EMBL" id="JAHESE010000001">
    <property type="protein sequence ID" value="MBT1706813.1"/>
    <property type="molecule type" value="Genomic_DNA"/>
</dbReference>
<evidence type="ECO:0000256" key="7">
    <source>
        <dbReference type="ARBA" id="ARBA00022884"/>
    </source>
</evidence>
<evidence type="ECO:0000256" key="2">
    <source>
        <dbReference type="ARBA" id="ARBA00004496"/>
    </source>
</evidence>
<dbReference type="Pfam" id="PF00575">
    <property type="entry name" value="S1"/>
    <property type="match status" value="1"/>
</dbReference>
<comment type="similarity">
    <text evidence="8">Belongs to the RNR ribonuclease family. RNase R subfamily.</text>
</comment>
<dbReference type="InterPro" id="IPR050180">
    <property type="entry name" value="RNR_Ribonuclease"/>
</dbReference>
<comment type="subcellular location">
    <subcellularLocation>
        <location evidence="2 8">Cytoplasm</location>
    </subcellularLocation>
</comment>
<evidence type="ECO:0000256" key="4">
    <source>
        <dbReference type="ARBA" id="ARBA00022722"/>
    </source>
</evidence>
<dbReference type="Pfam" id="PF00773">
    <property type="entry name" value="RNB"/>
    <property type="match status" value="1"/>
</dbReference>
<dbReference type="GO" id="GO:0008859">
    <property type="term" value="F:exoribonuclease II activity"/>
    <property type="evidence" value="ECO:0007669"/>
    <property type="project" value="UniProtKB-UniRule"/>
</dbReference>
<keyword evidence="12" id="KW-1185">Reference proteome</keyword>
<comment type="function">
    <text evidence="8">3'-5' exoribonuclease that releases 5'-nucleoside monophosphates and is involved in maturation of structured RNAs.</text>
</comment>
<name>A0AAP2GS43_9BACT</name>